<dbReference type="InterPro" id="IPR039422">
    <property type="entry name" value="MarR/SlyA-like"/>
</dbReference>
<dbReference type="InterPro" id="IPR036390">
    <property type="entry name" value="WH_DNA-bd_sf"/>
</dbReference>
<dbReference type="PRINTS" id="PR00598">
    <property type="entry name" value="HTHMARR"/>
</dbReference>
<dbReference type="SUPFAM" id="SSF46785">
    <property type="entry name" value="Winged helix' DNA-binding domain"/>
    <property type="match status" value="1"/>
</dbReference>
<dbReference type="PANTHER" id="PTHR33164:SF99">
    <property type="entry name" value="MARR FAMILY REGULATORY PROTEIN"/>
    <property type="match status" value="1"/>
</dbReference>
<evidence type="ECO:0000313" key="2">
    <source>
        <dbReference type="EMBL" id="ADB52251.1"/>
    </source>
</evidence>
<reference evidence="3" key="2">
    <citation type="submission" date="2010-01" db="EMBL/GenBank/DDBJ databases">
        <title>The complete genome of Conexibacter woesei DSM 14684.</title>
        <authorList>
            <consortium name="US DOE Joint Genome Institute (JGI-PGF)"/>
            <person name="Lucas S."/>
            <person name="Copeland A."/>
            <person name="Lapidus A."/>
            <person name="Glavina del Rio T."/>
            <person name="Dalin E."/>
            <person name="Tice H."/>
            <person name="Bruce D."/>
            <person name="Goodwin L."/>
            <person name="Pitluck S."/>
            <person name="Kyrpides N."/>
            <person name="Mavromatis K."/>
            <person name="Ivanova N."/>
            <person name="Mikhailova N."/>
            <person name="Chertkov O."/>
            <person name="Brettin T."/>
            <person name="Detter J.C."/>
            <person name="Han C."/>
            <person name="Larimer F."/>
            <person name="Land M."/>
            <person name="Hauser L."/>
            <person name="Markowitz V."/>
            <person name="Cheng J.-F."/>
            <person name="Hugenholtz P."/>
            <person name="Woyke T."/>
            <person name="Wu D."/>
            <person name="Pukall R."/>
            <person name="Steenblock K."/>
            <person name="Schneider S."/>
            <person name="Klenk H.-P."/>
            <person name="Eisen J.A."/>
        </authorList>
    </citation>
    <scope>NUCLEOTIDE SEQUENCE [LARGE SCALE GENOMIC DNA]</scope>
    <source>
        <strain evidence="3">DSM 14684 / CIP 108061 / JCM 11494 / NBRC 100937 / ID131577</strain>
    </source>
</reference>
<evidence type="ECO:0000259" key="1">
    <source>
        <dbReference type="PROSITE" id="PS50995"/>
    </source>
</evidence>
<dbReference type="HOGENOM" id="CLU_083287_4_2_11"/>
<dbReference type="PANTHER" id="PTHR33164">
    <property type="entry name" value="TRANSCRIPTIONAL REGULATOR, MARR FAMILY"/>
    <property type="match status" value="1"/>
</dbReference>
<dbReference type="Proteomes" id="UP000008229">
    <property type="component" value="Chromosome"/>
</dbReference>
<dbReference type="AlphaFoldDB" id="D3F2I5"/>
<organism evidence="2 3">
    <name type="scientific">Conexibacter woesei (strain DSM 14684 / CCUG 47730 / CIP 108061 / JCM 11494 / NBRC 100937 / ID131577)</name>
    <dbReference type="NCBI Taxonomy" id="469383"/>
    <lineage>
        <taxon>Bacteria</taxon>
        <taxon>Bacillati</taxon>
        <taxon>Actinomycetota</taxon>
        <taxon>Thermoleophilia</taxon>
        <taxon>Solirubrobacterales</taxon>
        <taxon>Conexibacteraceae</taxon>
        <taxon>Conexibacter</taxon>
    </lineage>
</organism>
<proteinExistence type="predicted"/>
<dbReference type="EMBL" id="CP001854">
    <property type="protein sequence ID" value="ADB52251.1"/>
    <property type="molecule type" value="Genomic_DNA"/>
</dbReference>
<dbReference type="STRING" id="469383.Cwoe_3834"/>
<dbReference type="InterPro" id="IPR036388">
    <property type="entry name" value="WH-like_DNA-bd_sf"/>
</dbReference>
<dbReference type="PROSITE" id="PS50995">
    <property type="entry name" value="HTH_MARR_2"/>
    <property type="match status" value="1"/>
</dbReference>
<name>D3F2I5_CONWI</name>
<dbReference type="GO" id="GO:0006950">
    <property type="term" value="P:response to stress"/>
    <property type="evidence" value="ECO:0007669"/>
    <property type="project" value="TreeGrafter"/>
</dbReference>
<feature type="domain" description="HTH marR-type" evidence="1">
    <location>
        <begin position="24"/>
        <end position="155"/>
    </location>
</feature>
<dbReference type="GO" id="GO:0003700">
    <property type="term" value="F:DNA-binding transcription factor activity"/>
    <property type="evidence" value="ECO:0007669"/>
    <property type="project" value="InterPro"/>
</dbReference>
<accession>D3F2I5</accession>
<dbReference type="KEGG" id="cwo:Cwoe_3834"/>
<reference evidence="2 3" key="1">
    <citation type="journal article" date="2010" name="Stand. Genomic Sci.">
        <title>Complete genome sequence of Conexibacter woesei type strain (ID131577).</title>
        <authorList>
            <person name="Pukall R."/>
            <person name="Lapidus A."/>
            <person name="Glavina Del Rio T."/>
            <person name="Copeland A."/>
            <person name="Tice H."/>
            <person name="Cheng J.-F."/>
            <person name="Lucas S."/>
            <person name="Chen F."/>
            <person name="Nolan M."/>
            <person name="Bruce D."/>
            <person name="Goodwin L."/>
            <person name="Pitluck S."/>
            <person name="Mavromatis K."/>
            <person name="Ivanova N."/>
            <person name="Ovchinnikova G."/>
            <person name="Pati A."/>
            <person name="Chen A."/>
            <person name="Palaniappan K."/>
            <person name="Land M."/>
            <person name="Hauser L."/>
            <person name="Chang Y.-J."/>
            <person name="Jeffries C.D."/>
            <person name="Chain P."/>
            <person name="Meincke L."/>
            <person name="Sims D."/>
            <person name="Brettin T."/>
            <person name="Detter J.C."/>
            <person name="Rohde M."/>
            <person name="Goeker M."/>
            <person name="Bristow J."/>
            <person name="Eisen J.A."/>
            <person name="Markowitz V."/>
            <person name="Kyrpides N.C."/>
            <person name="Klenk H.-P."/>
            <person name="Hugenholtz P."/>
        </authorList>
    </citation>
    <scope>NUCLEOTIDE SEQUENCE [LARGE SCALE GENOMIC DNA]</scope>
    <source>
        <strain evidence="3">DSM 14684 / CIP 108061 / JCM 11494 / NBRC 100937 / ID131577</strain>
    </source>
</reference>
<dbReference type="Pfam" id="PF12802">
    <property type="entry name" value="MarR_2"/>
    <property type="match status" value="1"/>
</dbReference>
<evidence type="ECO:0000313" key="3">
    <source>
        <dbReference type="Proteomes" id="UP000008229"/>
    </source>
</evidence>
<gene>
    <name evidence="2" type="ordered locus">Cwoe_3834</name>
</gene>
<dbReference type="SMART" id="SM00347">
    <property type="entry name" value="HTH_MARR"/>
    <property type="match status" value="1"/>
</dbReference>
<dbReference type="OrthoDB" id="3217017at2"/>
<protein>
    <submittedName>
        <fullName evidence="2">Transcriptional regulator, MarR family</fullName>
    </submittedName>
</protein>
<dbReference type="RefSeq" id="WP_012935302.1">
    <property type="nucleotide sequence ID" value="NC_013739.1"/>
</dbReference>
<sequence length="175" mass="19330">MSITDRPEPADAATAETDGQRCLAADLGWLLAKASFSLNVEIGRAFIPLGVTPRAYHVLEAAADGRRSQSDLVDLVGVDKTTMVQTIDALEAAGLAERRPCEHDRRARIVVVTPLGHEKIAEGRATVHRVQSEVLATLPRRTAEAFLEGLQQLVDQRLTEPMECERTIRRARQRR</sequence>
<dbReference type="InterPro" id="IPR000835">
    <property type="entry name" value="HTH_MarR-typ"/>
</dbReference>
<keyword evidence="3" id="KW-1185">Reference proteome</keyword>
<dbReference type="eggNOG" id="COG1846">
    <property type="taxonomic scope" value="Bacteria"/>
</dbReference>
<dbReference type="Gene3D" id="1.10.10.10">
    <property type="entry name" value="Winged helix-like DNA-binding domain superfamily/Winged helix DNA-binding domain"/>
    <property type="match status" value="1"/>
</dbReference>